<feature type="compositionally biased region" description="Acidic residues" evidence="1">
    <location>
        <begin position="345"/>
        <end position="359"/>
    </location>
</feature>
<feature type="region of interest" description="Disordered" evidence="1">
    <location>
        <begin position="1"/>
        <end position="29"/>
    </location>
</feature>
<feature type="compositionally biased region" description="Polar residues" evidence="1">
    <location>
        <begin position="279"/>
        <end position="295"/>
    </location>
</feature>
<gene>
    <name evidence="2" type="ORF">CC86DRAFT_321588</name>
</gene>
<evidence type="ECO:0000256" key="1">
    <source>
        <dbReference type="SAM" id="MobiDB-lite"/>
    </source>
</evidence>
<feature type="compositionally biased region" description="Low complexity" evidence="1">
    <location>
        <begin position="616"/>
        <end position="635"/>
    </location>
</feature>
<feature type="compositionally biased region" description="Low complexity" evidence="1">
    <location>
        <begin position="448"/>
        <end position="457"/>
    </location>
</feature>
<dbReference type="EMBL" id="MU006224">
    <property type="protein sequence ID" value="KAF2827475.1"/>
    <property type="molecule type" value="Genomic_DNA"/>
</dbReference>
<feature type="region of interest" description="Disordered" evidence="1">
    <location>
        <begin position="393"/>
        <end position="656"/>
    </location>
</feature>
<evidence type="ECO:0000313" key="3">
    <source>
        <dbReference type="Proteomes" id="UP000799424"/>
    </source>
</evidence>
<organism evidence="2 3">
    <name type="scientific">Ophiobolus disseminans</name>
    <dbReference type="NCBI Taxonomy" id="1469910"/>
    <lineage>
        <taxon>Eukaryota</taxon>
        <taxon>Fungi</taxon>
        <taxon>Dikarya</taxon>
        <taxon>Ascomycota</taxon>
        <taxon>Pezizomycotina</taxon>
        <taxon>Dothideomycetes</taxon>
        <taxon>Pleosporomycetidae</taxon>
        <taxon>Pleosporales</taxon>
        <taxon>Pleosporineae</taxon>
        <taxon>Phaeosphaeriaceae</taxon>
        <taxon>Ophiobolus</taxon>
    </lineage>
</organism>
<proteinExistence type="predicted"/>
<accession>A0A6A7A4H1</accession>
<feature type="region of interest" description="Disordered" evidence="1">
    <location>
        <begin position="90"/>
        <end position="372"/>
    </location>
</feature>
<feature type="compositionally biased region" description="Basic residues" evidence="1">
    <location>
        <begin position="179"/>
        <end position="191"/>
    </location>
</feature>
<feature type="compositionally biased region" description="Basic and acidic residues" evidence="1">
    <location>
        <begin position="516"/>
        <end position="531"/>
    </location>
</feature>
<feature type="compositionally biased region" description="Basic residues" evidence="1">
    <location>
        <begin position="134"/>
        <end position="144"/>
    </location>
</feature>
<feature type="compositionally biased region" description="Basic residues" evidence="1">
    <location>
        <begin position="242"/>
        <end position="256"/>
    </location>
</feature>
<sequence>MAPNGHALSEAQAADSLPRGGPPPPWLKEHGEMEFKEWKKKHDGQSLTKEDWESSQRIDGLCLFYAAATIWDEDDSSSEELEVAKVEPRLRGVRAQSAREPKKTLKTNGTGPARSTGSATPSSMAQVEDLSPSAKKKRKARKKYLSQEMVASEESEDVEAATLISGAMTPSAPIITVNGRRKSSNRKPRKKPLSEETISPADEEEDPMAMNGITTPAIVSPLPVRSAPRSSTSAQTSEPHKKTFLKLSTRKVPKKKVLSEETVLDDDTDEGRAAGAALSTVTTVTEPNITATTECHTPLATNTTANSNEATASPDPTSESASATRRGLRARRPAQQRPYSYDAQIFEEPDDDVPEEEEIIVQPVSNVQSRRVSVASLGKSYTEDKVEHLDEEGLAILQGDVDPEPEDSYGRPKHYKGKGRAWKKEESDEDLEFNPSKKKAARAKAKARALTQQQQQQPKKRGRPRKTILSEDVVRDDSDDDATARTEDASPSPPVWEAPAKKARKPARKSALSEAIVRDDTDDETQKDKPDQTAATSLLPEVSTPAPKKRGRPRKSDQSATPAGRSEKRDDDLSYTPKGTPSKSFTPKAELKSSTPTHEPQQVSSVADDMESVDMDLGGSSQDESDLDLSSAEPSPKADIEAHMASVNADDDDEEL</sequence>
<feature type="compositionally biased region" description="Polar residues" evidence="1">
    <location>
        <begin position="592"/>
        <end position="605"/>
    </location>
</feature>
<dbReference type="PRINTS" id="PR00929">
    <property type="entry name" value="ATHOOK"/>
</dbReference>
<dbReference type="SMART" id="SM00384">
    <property type="entry name" value="AT_hook"/>
    <property type="match status" value="2"/>
</dbReference>
<feature type="compositionally biased region" description="Polar residues" evidence="1">
    <location>
        <begin position="228"/>
        <end position="237"/>
    </location>
</feature>
<reference evidence="2" key="1">
    <citation type="journal article" date="2020" name="Stud. Mycol.">
        <title>101 Dothideomycetes genomes: a test case for predicting lifestyles and emergence of pathogens.</title>
        <authorList>
            <person name="Haridas S."/>
            <person name="Albert R."/>
            <person name="Binder M."/>
            <person name="Bloem J."/>
            <person name="Labutti K."/>
            <person name="Salamov A."/>
            <person name="Andreopoulos B."/>
            <person name="Baker S."/>
            <person name="Barry K."/>
            <person name="Bills G."/>
            <person name="Bluhm B."/>
            <person name="Cannon C."/>
            <person name="Castanera R."/>
            <person name="Culley D."/>
            <person name="Daum C."/>
            <person name="Ezra D."/>
            <person name="Gonzalez J."/>
            <person name="Henrissat B."/>
            <person name="Kuo A."/>
            <person name="Liang C."/>
            <person name="Lipzen A."/>
            <person name="Lutzoni F."/>
            <person name="Magnuson J."/>
            <person name="Mondo S."/>
            <person name="Nolan M."/>
            <person name="Ohm R."/>
            <person name="Pangilinan J."/>
            <person name="Park H.-J."/>
            <person name="Ramirez L."/>
            <person name="Alfaro M."/>
            <person name="Sun H."/>
            <person name="Tritt A."/>
            <person name="Yoshinaga Y."/>
            <person name="Zwiers L.-H."/>
            <person name="Turgeon B."/>
            <person name="Goodwin S."/>
            <person name="Spatafora J."/>
            <person name="Crous P."/>
            <person name="Grigoriev I."/>
        </authorList>
    </citation>
    <scope>NUCLEOTIDE SEQUENCE</scope>
    <source>
        <strain evidence="2">CBS 113818</strain>
    </source>
</reference>
<dbReference type="Pfam" id="PF02178">
    <property type="entry name" value="AT_hook"/>
    <property type="match status" value="2"/>
</dbReference>
<evidence type="ECO:0000313" key="2">
    <source>
        <dbReference type="EMBL" id="KAF2827475.1"/>
    </source>
</evidence>
<dbReference type="Proteomes" id="UP000799424">
    <property type="component" value="Unassembled WGS sequence"/>
</dbReference>
<feature type="compositionally biased region" description="Basic and acidic residues" evidence="1">
    <location>
        <begin position="468"/>
        <end position="488"/>
    </location>
</feature>
<keyword evidence="3" id="KW-1185">Reference proteome</keyword>
<dbReference type="AlphaFoldDB" id="A0A6A7A4H1"/>
<name>A0A6A7A4H1_9PLEO</name>
<feature type="compositionally biased region" description="Basic residues" evidence="1">
    <location>
        <begin position="411"/>
        <end position="421"/>
    </location>
</feature>
<dbReference type="OrthoDB" id="3795696at2759"/>
<feature type="compositionally biased region" description="Basic residues" evidence="1">
    <location>
        <begin position="436"/>
        <end position="447"/>
    </location>
</feature>
<dbReference type="GO" id="GO:0003677">
    <property type="term" value="F:DNA binding"/>
    <property type="evidence" value="ECO:0007669"/>
    <property type="project" value="InterPro"/>
</dbReference>
<protein>
    <submittedName>
        <fullName evidence="2">Uncharacterized protein</fullName>
    </submittedName>
</protein>
<feature type="compositionally biased region" description="Polar residues" evidence="1">
    <location>
        <begin position="314"/>
        <end position="323"/>
    </location>
</feature>
<dbReference type="InterPro" id="IPR017956">
    <property type="entry name" value="AT_hook_DNA-bd_motif"/>
</dbReference>
<feature type="compositionally biased region" description="Low complexity" evidence="1">
    <location>
        <begin position="300"/>
        <end position="313"/>
    </location>
</feature>
<feature type="compositionally biased region" description="Polar residues" evidence="1">
    <location>
        <begin position="106"/>
        <end position="125"/>
    </location>
</feature>